<sequence>MNTENKLKALELAIKFSLLFGVLVSSIWAYLKYNDTKEKEFYTYYWNQKFQLFLDTSEAAAVMATTSDLQTFRQARSKYFELFYGQLSLVEGPGVKSAMEAFAPLVPREASPKLPASQLEQPAYKLTIQLKNELLLAWESPFNELDMHSTQPQ</sequence>
<dbReference type="STRING" id="583355.Caka_2891"/>
<keyword evidence="1" id="KW-0812">Transmembrane</keyword>
<evidence type="ECO:0000256" key="1">
    <source>
        <dbReference type="SAM" id="Phobius"/>
    </source>
</evidence>
<dbReference type="HOGENOM" id="CLU_1710155_0_0_0"/>
<dbReference type="KEGG" id="caa:Caka_2891"/>
<protein>
    <submittedName>
        <fullName evidence="2">Uncharacterized protein</fullName>
    </submittedName>
</protein>
<feature type="transmembrane region" description="Helical" evidence="1">
    <location>
        <begin position="12"/>
        <end position="31"/>
    </location>
</feature>
<keyword evidence="1" id="KW-1133">Transmembrane helix</keyword>
<dbReference type="RefSeq" id="WP_013044626.1">
    <property type="nucleotide sequence ID" value="NC_014008.1"/>
</dbReference>
<keyword evidence="1" id="KW-0472">Membrane</keyword>
<dbReference type="OrthoDB" id="7064750at2"/>
<name>D5ER60_CORAD</name>
<keyword evidence="3" id="KW-1185">Reference proteome</keyword>
<gene>
    <name evidence="2" type="ordered locus">Caka_2891</name>
</gene>
<evidence type="ECO:0000313" key="2">
    <source>
        <dbReference type="EMBL" id="ADE55904.1"/>
    </source>
</evidence>
<dbReference type="Proteomes" id="UP000000925">
    <property type="component" value="Chromosome"/>
</dbReference>
<dbReference type="EMBL" id="CP001998">
    <property type="protein sequence ID" value="ADE55904.1"/>
    <property type="molecule type" value="Genomic_DNA"/>
</dbReference>
<reference evidence="2 3" key="1">
    <citation type="journal article" date="2010" name="Stand. Genomic Sci.">
        <title>Complete genome sequence of Coraliomargarita akajimensis type strain (04OKA010-24).</title>
        <authorList>
            <person name="Mavromatis K."/>
            <person name="Abt B."/>
            <person name="Brambilla E."/>
            <person name="Lapidus A."/>
            <person name="Copeland A."/>
            <person name="Deshpande S."/>
            <person name="Nolan M."/>
            <person name="Lucas S."/>
            <person name="Tice H."/>
            <person name="Cheng J.F."/>
            <person name="Han C."/>
            <person name="Detter J.C."/>
            <person name="Woyke T."/>
            <person name="Goodwin L."/>
            <person name="Pitluck S."/>
            <person name="Held B."/>
            <person name="Brettin T."/>
            <person name="Tapia R."/>
            <person name="Ivanova N."/>
            <person name="Mikhailova N."/>
            <person name="Pati A."/>
            <person name="Liolios K."/>
            <person name="Chen A."/>
            <person name="Palaniappan K."/>
            <person name="Land M."/>
            <person name="Hauser L."/>
            <person name="Chang Y.J."/>
            <person name="Jeffries C.D."/>
            <person name="Rohde M."/>
            <person name="Goker M."/>
            <person name="Bristow J."/>
            <person name="Eisen J.A."/>
            <person name="Markowitz V."/>
            <person name="Hugenholtz P."/>
            <person name="Klenk H.P."/>
            <person name="Kyrpides N.C."/>
        </authorList>
    </citation>
    <scope>NUCLEOTIDE SEQUENCE [LARGE SCALE GENOMIC DNA]</scope>
    <source>
        <strain evidence="3">DSM 45221 / IAM 15411 / JCM 23193 / KCTC 12865</strain>
    </source>
</reference>
<evidence type="ECO:0000313" key="3">
    <source>
        <dbReference type="Proteomes" id="UP000000925"/>
    </source>
</evidence>
<dbReference type="AlphaFoldDB" id="D5ER60"/>
<proteinExistence type="predicted"/>
<accession>D5ER60</accession>
<organism evidence="2 3">
    <name type="scientific">Coraliomargarita akajimensis (strain DSM 45221 / IAM 15411 / JCM 23193 / KCTC 12865 / 04OKA010-24)</name>
    <dbReference type="NCBI Taxonomy" id="583355"/>
    <lineage>
        <taxon>Bacteria</taxon>
        <taxon>Pseudomonadati</taxon>
        <taxon>Verrucomicrobiota</taxon>
        <taxon>Opitutia</taxon>
        <taxon>Puniceicoccales</taxon>
        <taxon>Coraliomargaritaceae</taxon>
        <taxon>Coraliomargarita</taxon>
    </lineage>
</organism>